<dbReference type="Proteomes" id="UP000253153">
    <property type="component" value="Unassembled WGS sequence"/>
</dbReference>
<comment type="caution">
    <text evidence="3">The sequence shown here is derived from an EMBL/GenBank/DDBJ whole genome shotgun (WGS) entry which is preliminary data.</text>
</comment>
<feature type="region of interest" description="Disordered" evidence="1">
    <location>
        <begin position="139"/>
        <end position="171"/>
    </location>
</feature>
<dbReference type="GeneID" id="41989851"/>
<evidence type="ECO:0000256" key="1">
    <source>
        <dbReference type="SAM" id="MobiDB-lite"/>
    </source>
</evidence>
<dbReference type="OrthoDB" id="2818448at2759"/>
<dbReference type="EMBL" id="QKXC01000009">
    <property type="protein sequence ID" value="RBR26823.1"/>
    <property type="molecule type" value="Genomic_DNA"/>
</dbReference>
<keyword evidence="4" id="KW-1185">Reference proteome</keyword>
<name>A0A366SBW8_9HYPO</name>
<reference evidence="3 4" key="1">
    <citation type="submission" date="2018-06" db="EMBL/GenBank/DDBJ databases">
        <title>Fusarium incarnatum-equiseti species complex species 28.</title>
        <authorList>
            <person name="Gardiner D.M."/>
        </authorList>
    </citation>
    <scope>NUCLEOTIDE SEQUENCE [LARGE SCALE GENOMIC DNA]</scope>
    <source>
        <strain evidence="3 4">FIESC_28</strain>
    </source>
</reference>
<evidence type="ECO:0008006" key="5">
    <source>
        <dbReference type="Google" id="ProtNLM"/>
    </source>
</evidence>
<organism evidence="3 4">
    <name type="scientific">Fusarium coffeatum</name>
    <dbReference type="NCBI Taxonomy" id="231269"/>
    <lineage>
        <taxon>Eukaryota</taxon>
        <taxon>Fungi</taxon>
        <taxon>Dikarya</taxon>
        <taxon>Ascomycota</taxon>
        <taxon>Pezizomycotina</taxon>
        <taxon>Sordariomycetes</taxon>
        <taxon>Hypocreomycetidae</taxon>
        <taxon>Hypocreales</taxon>
        <taxon>Nectriaceae</taxon>
        <taxon>Fusarium</taxon>
        <taxon>Fusarium incarnatum-equiseti species complex</taxon>
    </lineage>
</organism>
<evidence type="ECO:0000313" key="4">
    <source>
        <dbReference type="Proteomes" id="UP000253153"/>
    </source>
</evidence>
<evidence type="ECO:0000313" key="3">
    <source>
        <dbReference type="EMBL" id="RBR26823.1"/>
    </source>
</evidence>
<feature type="signal peptide" evidence="2">
    <location>
        <begin position="1"/>
        <end position="20"/>
    </location>
</feature>
<dbReference type="RefSeq" id="XP_031021414.1">
    <property type="nucleotide sequence ID" value="XM_031154555.1"/>
</dbReference>
<accession>A0A366SBW8</accession>
<evidence type="ECO:0000256" key="2">
    <source>
        <dbReference type="SAM" id="SignalP"/>
    </source>
</evidence>
<gene>
    <name evidence="3" type="ORF">FIESC28_00404</name>
</gene>
<protein>
    <recommendedName>
        <fullName evidence="5">Extracellular membrane protein CFEM domain-containing protein</fullName>
    </recommendedName>
</protein>
<proteinExistence type="predicted"/>
<feature type="chain" id="PRO_5016885565" description="Extracellular membrane protein CFEM domain-containing protein" evidence="2">
    <location>
        <begin position="21"/>
        <end position="234"/>
    </location>
</feature>
<sequence length="234" mass="26215">MVRITSVITFLLTAALGVQAAATCQCLFQDGSHCCVYSDARGAAENCDNVCRGARRSTDNAACNANGKWSSVSAWNAQWRTGCASQLFLLRILIKPPVDLEILSTMACSDEYPQGEIFAKMFSPIQEPQGDESLDIKSVSEHHSEQENVESKPHYEPLDHETRKHMSEKKRVYLKRKRAKGCKLGYINKKKDDRAQRKEDTKQDKAEVNDMELFHLYAKACYADGVADTLNMNG</sequence>
<dbReference type="AlphaFoldDB" id="A0A366SBW8"/>
<keyword evidence="2" id="KW-0732">Signal</keyword>